<dbReference type="Proteomes" id="UP000539075">
    <property type="component" value="Unassembled WGS sequence"/>
</dbReference>
<dbReference type="Gene3D" id="1.10.1660.10">
    <property type="match status" value="1"/>
</dbReference>
<dbReference type="PANTHER" id="PTHR30204:SF92">
    <property type="entry name" value="HTH-TYPE TRANSCRIPTIONAL REGULATOR ZNTR"/>
    <property type="match status" value="1"/>
</dbReference>
<feature type="domain" description="HTH merR-type" evidence="2">
    <location>
        <begin position="2"/>
        <end position="71"/>
    </location>
</feature>
<name>A0A7W8FEW5_9BACT</name>
<gene>
    <name evidence="3" type="ORF">HNQ38_000238</name>
</gene>
<dbReference type="InterPro" id="IPR011791">
    <property type="entry name" value="CadR-PbrR"/>
</dbReference>
<dbReference type="GO" id="GO:0045893">
    <property type="term" value="P:positive regulation of DNA-templated transcription"/>
    <property type="evidence" value="ECO:0007669"/>
    <property type="project" value="InterPro"/>
</dbReference>
<dbReference type="AlphaFoldDB" id="A0A7W8FEW5"/>
<dbReference type="CDD" id="cd04784">
    <property type="entry name" value="HTH_CadR-PbrR"/>
    <property type="match status" value="1"/>
</dbReference>
<sequence>MKMKIGELAKMVGCKVVTIRFYEKEGLLKEPDRTGANYRLYGDKEIERLRFIRHCRRHGMTLSEIRELLAFRDTPKANCDWVGTLVQKHIVNVEEQIESLTQLKAQLEHLRHKCSKGKNGECGIIESLSDSKGCPFCEDFRCRSEQHEKQRRLQEIALKNNTSFAS</sequence>
<dbReference type="PROSITE" id="PS50937">
    <property type="entry name" value="HTH_MERR_2"/>
    <property type="match status" value="1"/>
</dbReference>
<dbReference type="NCBIfam" id="TIGR02047">
    <property type="entry name" value="CadR-PbrR"/>
    <property type="match status" value="1"/>
</dbReference>
<evidence type="ECO:0000256" key="1">
    <source>
        <dbReference type="ARBA" id="ARBA00023125"/>
    </source>
</evidence>
<dbReference type="InterPro" id="IPR047057">
    <property type="entry name" value="MerR_fam"/>
</dbReference>
<dbReference type="SUPFAM" id="SSF46955">
    <property type="entry name" value="Putative DNA-binding domain"/>
    <property type="match status" value="1"/>
</dbReference>
<dbReference type="SMART" id="SM00422">
    <property type="entry name" value="HTH_MERR"/>
    <property type="match status" value="1"/>
</dbReference>
<evidence type="ECO:0000313" key="3">
    <source>
        <dbReference type="EMBL" id="MBB5142175.1"/>
    </source>
</evidence>
<organism evidence="3 4">
    <name type="scientific">Desulfovibrio intestinalis</name>
    <dbReference type="NCBI Taxonomy" id="58621"/>
    <lineage>
        <taxon>Bacteria</taxon>
        <taxon>Pseudomonadati</taxon>
        <taxon>Thermodesulfobacteriota</taxon>
        <taxon>Desulfovibrionia</taxon>
        <taxon>Desulfovibrionales</taxon>
        <taxon>Desulfovibrionaceae</taxon>
        <taxon>Desulfovibrio</taxon>
    </lineage>
</organism>
<dbReference type="EMBL" id="JACHGO010000001">
    <property type="protein sequence ID" value="MBB5142175.1"/>
    <property type="molecule type" value="Genomic_DNA"/>
</dbReference>
<dbReference type="PROSITE" id="PS00552">
    <property type="entry name" value="HTH_MERR_1"/>
    <property type="match status" value="1"/>
</dbReference>
<accession>A0A7W8FEW5</accession>
<dbReference type="PANTHER" id="PTHR30204">
    <property type="entry name" value="REDOX-CYCLING DRUG-SENSING TRANSCRIPTIONAL ACTIVATOR SOXR"/>
    <property type="match status" value="1"/>
</dbReference>
<dbReference type="RefSeq" id="WP_183717443.1">
    <property type="nucleotide sequence ID" value="NZ_JACHGO010000001.1"/>
</dbReference>
<dbReference type="InterPro" id="IPR009061">
    <property type="entry name" value="DNA-bd_dom_put_sf"/>
</dbReference>
<dbReference type="GO" id="GO:0046872">
    <property type="term" value="F:metal ion binding"/>
    <property type="evidence" value="ECO:0007669"/>
    <property type="project" value="InterPro"/>
</dbReference>
<dbReference type="PRINTS" id="PR00040">
    <property type="entry name" value="HTHMERR"/>
</dbReference>
<keyword evidence="1" id="KW-0238">DNA-binding</keyword>
<reference evidence="3 4" key="1">
    <citation type="submission" date="2020-08" db="EMBL/GenBank/DDBJ databases">
        <title>Genomic Encyclopedia of Type Strains, Phase IV (KMG-IV): sequencing the most valuable type-strain genomes for metagenomic binning, comparative biology and taxonomic classification.</title>
        <authorList>
            <person name="Goeker M."/>
        </authorList>
    </citation>
    <scope>NUCLEOTIDE SEQUENCE [LARGE SCALE GENOMIC DNA]</scope>
    <source>
        <strain evidence="3 4">DSM 11275</strain>
    </source>
</reference>
<dbReference type="GO" id="GO:0003700">
    <property type="term" value="F:DNA-binding transcription factor activity"/>
    <property type="evidence" value="ECO:0007669"/>
    <property type="project" value="InterPro"/>
</dbReference>
<protein>
    <submittedName>
        <fullName evidence="3">Cd(II)/Pb(II)-responsive transcriptional regulator</fullName>
    </submittedName>
</protein>
<keyword evidence="4" id="KW-1185">Reference proteome</keyword>
<dbReference type="Pfam" id="PF13411">
    <property type="entry name" value="MerR_1"/>
    <property type="match status" value="1"/>
</dbReference>
<evidence type="ECO:0000259" key="2">
    <source>
        <dbReference type="PROSITE" id="PS50937"/>
    </source>
</evidence>
<dbReference type="InterPro" id="IPR000551">
    <property type="entry name" value="MerR-type_HTH_dom"/>
</dbReference>
<proteinExistence type="predicted"/>
<comment type="caution">
    <text evidence="3">The sequence shown here is derived from an EMBL/GenBank/DDBJ whole genome shotgun (WGS) entry which is preliminary data.</text>
</comment>
<evidence type="ECO:0000313" key="4">
    <source>
        <dbReference type="Proteomes" id="UP000539075"/>
    </source>
</evidence>
<dbReference type="GO" id="GO:0003677">
    <property type="term" value="F:DNA binding"/>
    <property type="evidence" value="ECO:0007669"/>
    <property type="project" value="UniProtKB-KW"/>
</dbReference>